<dbReference type="STRING" id="307972.A0A2G8K3K0"/>
<proteinExistence type="predicted"/>
<organism evidence="2 3">
    <name type="scientific">Stichopus japonicus</name>
    <name type="common">Sea cucumber</name>
    <dbReference type="NCBI Taxonomy" id="307972"/>
    <lineage>
        <taxon>Eukaryota</taxon>
        <taxon>Metazoa</taxon>
        <taxon>Echinodermata</taxon>
        <taxon>Eleutherozoa</taxon>
        <taxon>Echinozoa</taxon>
        <taxon>Holothuroidea</taxon>
        <taxon>Aspidochirotacea</taxon>
        <taxon>Aspidochirotida</taxon>
        <taxon>Stichopodidae</taxon>
        <taxon>Apostichopus</taxon>
    </lineage>
</organism>
<dbReference type="GO" id="GO:0005737">
    <property type="term" value="C:cytoplasm"/>
    <property type="evidence" value="ECO:0007669"/>
    <property type="project" value="TreeGrafter"/>
</dbReference>
<dbReference type="PANTHER" id="PTHR46687">
    <property type="entry name" value="PROTEIN DISPATCHED HOMOLOG 3"/>
    <property type="match status" value="1"/>
</dbReference>
<protein>
    <submittedName>
        <fullName evidence="2">Putative patched domain-containing protein 2-like</fullName>
    </submittedName>
</protein>
<reference evidence="2 3" key="1">
    <citation type="journal article" date="2017" name="PLoS Biol.">
        <title>The sea cucumber genome provides insights into morphological evolution and visceral regeneration.</title>
        <authorList>
            <person name="Zhang X."/>
            <person name="Sun L."/>
            <person name="Yuan J."/>
            <person name="Sun Y."/>
            <person name="Gao Y."/>
            <person name="Zhang L."/>
            <person name="Li S."/>
            <person name="Dai H."/>
            <person name="Hamel J.F."/>
            <person name="Liu C."/>
            <person name="Yu Y."/>
            <person name="Liu S."/>
            <person name="Lin W."/>
            <person name="Guo K."/>
            <person name="Jin S."/>
            <person name="Xu P."/>
            <person name="Storey K.B."/>
            <person name="Huan P."/>
            <person name="Zhang T."/>
            <person name="Zhou Y."/>
            <person name="Zhang J."/>
            <person name="Lin C."/>
            <person name="Li X."/>
            <person name="Xing L."/>
            <person name="Huo D."/>
            <person name="Sun M."/>
            <person name="Wang L."/>
            <person name="Mercier A."/>
            <person name="Li F."/>
            <person name="Yang H."/>
            <person name="Xiang J."/>
        </authorList>
    </citation>
    <scope>NUCLEOTIDE SEQUENCE [LARGE SCALE GENOMIC DNA]</scope>
    <source>
        <strain evidence="2">Shaxun</strain>
        <tissue evidence="2">Muscle</tissue>
    </source>
</reference>
<dbReference type="EMBL" id="MRZV01000923">
    <property type="protein sequence ID" value="PIK42572.1"/>
    <property type="molecule type" value="Genomic_DNA"/>
</dbReference>
<dbReference type="AlphaFoldDB" id="A0A2G8K3K0"/>
<evidence type="ECO:0000256" key="1">
    <source>
        <dbReference type="SAM" id="MobiDB-lite"/>
    </source>
</evidence>
<feature type="compositionally biased region" description="Basic and acidic residues" evidence="1">
    <location>
        <begin position="1"/>
        <end position="13"/>
    </location>
</feature>
<dbReference type="Proteomes" id="UP000230750">
    <property type="component" value="Unassembled WGS sequence"/>
</dbReference>
<dbReference type="OrthoDB" id="429851at2759"/>
<sequence length="333" mass="38463">MDIPCDEHHEPNSHDSANLPLSKSGRKENGCHGRHLPLETTTFGNSSTSSAESISEDMEHFDYDADDLTNLIQTADSNVKNLSKFWLILGRIVSYPAVGIALYYYHRHFRGRRGIAVFVVEPQHVFDRSLDSFQIPNHISTRRNDLFQHALVDRLENVSARVERDIGNTLSTLTRLQGRDTSSWKQASSFRKKVDYDIRKESQGNWRAKRSPDSPQLRSARWNMQLVYLAKPNGANIFTADRLKEIHDIEMRIMEHPSFREFCERTRNSVKDSSLKPVHYCVPINSLMTYFFPSLVDSEFRNGNTPHGLRKFWKGGTLRKVFMESFKELVQSN</sequence>
<evidence type="ECO:0000313" key="3">
    <source>
        <dbReference type="Proteomes" id="UP000230750"/>
    </source>
</evidence>
<accession>A0A2G8K3K0</accession>
<name>A0A2G8K3K0_STIJA</name>
<keyword evidence="3" id="KW-1185">Reference proteome</keyword>
<feature type="region of interest" description="Disordered" evidence="1">
    <location>
        <begin position="1"/>
        <end position="55"/>
    </location>
</feature>
<evidence type="ECO:0000313" key="2">
    <source>
        <dbReference type="EMBL" id="PIK42572.1"/>
    </source>
</evidence>
<gene>
    <name evidence="2" type="ORF">BSL78_20560</name>
</gene>
<comment type="caution">
    <text evidence="2">The sequence shown here is derived from an EMBL/GenBank/DDBJ whole genome shotgun (WGS) entry which is preliminary data.</text>
</comment>
<dbReference type="InterPro" id="IPR042480">
    <property type="entry name" value="DISP3"/>
</dbReference>
<dbReference type="PANTHER" id="PTHR46687:SF1">
    <property type="entry name" value="PROTEIN DISPATCHED HOMOLOG 3"/>
    <property type="match status" value="1"/>
</dbReference>